<dbReference type="Pfam" id="PF00429">
    <property type="entry name" value="TLV_coat"/>
    <property type="match status" value="1"/>
</dbReference>
<reference evidence="3 4" key="1">
    <citation type="submission" date="2019-11" db="EMBL/GenBank/DDBJ databases">
        <authorList>
            <person name="Yang C."/>
            <person name="Li F."/>
        </authorList>
    </citation>
    <scope>NUCLEOTIDE SEQUENCE [LARGE SCALE GENOMIC DNA]</scope>
    <source>
        <strain evidence="3">KB4526</strain>
        <tissue evidence="3">Muscle</tissue>
    </source>
</reference>
<keyword evidence="2" id="KW-0472">Membrane</keyword>
<keyword evidence="2" id="KW-0812">Transmembrane</keyword>
<dbReference type="InterPro" id="IPR018154">
    <property type="entry name" value="TLV/ENV_coat_polyprotein"/>
</dbReference>
<keyword evidence="2" id="KW-1133">Transmembrane helix</keyword>
<evidence type="ECO:0000313" key="4">
    <source>
        <dbReference type="Proteomes" id="UP000475037"/>
    </source>
</evidence>
<proteinExistence type="predicted"/>
<dbReference type="SUPFAM" id="SSF58069">
    <property type="entry name" value="Virus ectodomain"/>
    <property type="match status" value="1"/>
</dbReference>
<name>A0A6G1AZK9_CROCR</name>
<dbReference type="PANTHER" id="PTHR10424:SF73">
    <property type="entry name" value="ENDOGENOUS RETROVIRUS GROUP FC1 ENV POLYPROTEIN-RELATED"/>
    <property type="match status" value="1"/>
</dbReference>
<keyword evidence="1" id="KW-1015">Disulfide bond</keyword>
<dbReference type="Gene3D" id="1.10.287.210">
    <property type="match status" value="1"/>
</dbReference>
<evidence type="ECO:0000256" key="1">
    <source>
        <dbReference type="ARBA" id="ARBA00023157"/>
    </source>
</evidence>
<feature type="non-terminal residue" evidence="3">
    <location>
        <position position="1"/>
    </location>
</feature>
<feature type="transmembrane region" description="Helical" evidence="2">
    <location>
        <begin position="80"/>
        <end position="101"/>
    </location>
</feature>
<dbReference type="Proteomes" id="UP000475037">
    <property type="component" value="Unassembled WGS sequence"/>
</dbReference>
<organism evidence="3 4">
    <name type="scientific">Crocuta crocuta</name>
    <name type="common">Spotted hyena</name>
    <dbReference type="NCBI Taxonomy" id="9678"/>
    <lineage>
        <taxon>Eukaryota</taxon>
        <taxon>Metazoa</taxon>
        <taxon>Chordata</taxon>
        <taxon>Craniata</taxon>
        <taxon>Vertebrata</taxon>
        <taxon>Euteleostomi</taxon>
        <taxon>Mammalia</taxon>
        <taxon>Eutheria</taxon>
        <taxon>Laurasiatheria</taxon>
        <taxon>Carnivora</taxon>
        <taxon>Feliformia</taxon>
        <taxon>Hyaenidae</taxon>
        <taxon>Crocuta</taxon>
    </lineage>
</organism>
<evidence type="ECO:0000313" key="3">
    <source>
        <dbReference type="EMBL" id="KAF0881002.1"/>
    </source>
</evidence>
<protein>
    <submittedName>
        <fullName evidence="3">SYCY1 protein</fullName>
    </submittedName>
</protein>
<dbReference type="AlphaFoldDB" id="A0A6G1AZK9"/>
<evidence type="ECO:0000256" key="2">
    <source>
        <dbReference type="SAM" id="Phobius"/>
    </source>
</evidence>
<keyword evidence="4" id="KW-1185">Reference proteome</keyword>
<dbReference type="PANTHER" id="PTHR10424">
    <property type="entry name" value="VIRAL ENVELOPE PROTEIN"/>
    <property type="match status" value="1"/>
</dbReference>
<gene>
    <name evidence="3" type="primary">Ervw1_0</name>
    <name evidence="3" type="ORF">FOF47_R22641</name>
</gene>
<accession>A0A6G1AZK9</accession>
<dbReference type="CDD" id="cd09851">
    <property type="entry name" value="HTLV-1-like_HR1-HR2"/>
    <property type="match status" value="1"/>
</dbReference>
<feature type="non-terminal residue" evidence="3">
    <location>
        <position position="103"/>
    </location>
</feature>
<sequence>DSLTVLQTQITSLAAVALQNRRALDLLTNEKGGTCLYLKEECCYYINPSGIVTSKIRELRDQIQARRQYSHIWGLDLHVWVTWLLPLAGLLCLILLSISVAPC</sequence>
<comment type="caution">
    <text evidence="3">The sequence shown here is derived from an EMBL/GenBank/DDBJ whole genome shotgun (WGS) entry which is preliminary data.</text>
</comment>
<dbReference type="EMBL" id="VOAJ01003033">
    <property type="protein sequence ID" value="KAF0881002.1"/>
    <property type="molecule type" value="Genomic_DNA"/>
</dbReference>